<feature type="domain" description="Xylanolytic transcriptional activator regulatory" evidence="10">
    <location>
        <begin position="728"/>
        <end position="797"/>
    </location>
</feature>
<feature type="transmembrane region" description="Helical" evidence="9">
    <location>
        <begin position="192"/>
        <end position="214"/>
    </location>
</feature>
<dbReference type="EMBL" id="MKZY01000002">
    <property type="protein sequence ID" value="OOO13067.1"/>
    <property type="molecule type" value="Genomic_DNA"/>
</dbReference>
<evidence type="ECO:0000256" key="3">
    <source>
        <dbReference type="ARBA" id="ARBA00022989"/>
    </source>
</evidence>
<dbReference type="InterPro" id="IPR050987">
    <property type="entry name" value="AtrR-like"/>
</dbReference>
<evidence type="ECO:0000256" key="1">
    <source>
        <dbReference type="ARBA" id="ARBA00004370"/>
    </source>
</evidence>
<protein>
    <submittedName>
        <fullName evidence="11">Amino acid transporter transmembrane</fullName>
    </submittedName>
</protein>
<feature type="transmembrane region" description="Helical" evidence="9">
    <location>
        <begin position="275"/>
        <end position="297"/>
    </location>
</feature>
<keyword evidence="2 9" id="KW-0812">Transmembrane</keyword>
<dbReference type="VEuPathDB" id="FungiDB:AO090005000684"/>
<proteinExistence type="predicted"/>
<dbReference type="Pfam" id="PF04082">
    <property type="entry name" value="Fungal_trans"/>
    <property type="match status" value="1"/>
</dbReference>
<feature type="transmembrane region" description="Helical" evidence="9">
    <location>
        <begin position="85"/>
        <end position="108"/>
    </location>
</feature>
<accession>A0A1S9DVI7</accession>
<evidence type="ECO:0000256" key="9">
    <source>
        <dbReference type="SAM" id="Phobius"/>
    </source>
</evidence>
<dbReference type="GO" id="GO:0016020">
    <property type="term" value="C:membrane"/>
    <property type="evidence" value="ECO:0007669"/>
    <property type="project" value="UniProtKB-SubCell"/>
</dbReference>
<organism evidence="11 12">
    <name type="scientific">Aspergillus oryzae</name>
    <name type="common">Yellow koji mold</name>
    <dbReference type="NCBI Taxonomy" id="5062"/>
    <lineage>
        <taxon>Eukaryota</taxon>
        <taxon>Fungi</taxon>
        <taxon>Dikarya</taxon>
        <taxon>Ascomycota</taxon>
        <taxon>Pezizomycotina</taxon>
        <taxon>Eurotiomycetes</taxon>
        <taxon>Eurotiomycetidae</taxon>
        <taxon>Eurotiales</taxon>
        <taxon>Aspergillaceae</taxon>
        <taxon>Aspergillus</taxon>
        <taxon>Aspergillus subgen. Circumdati</taxon>
    </lineage>
</organism>
<evidence type="ECO:0000256" key="8">
    <source>
        <dbReference type="SAM" id="MobiDB-lite"/>
    </source>
</evidence>
<feature type="transmembrane region" description="Helical" evidence="9">
    <location>
        <begin position="160"/>
        <end position="180"/>
    </location>
</feature>
<dbReference type="PANTHER" id="PTHR46910">
    <property type="entry name" value="TRANSCRIPTION FACTOR PDR1"/>
    <property type="match status" value="1"/>
</dbReference>
<gene>
    <name evidence="11" type="ORF">OAory_01008160</name>
</gene>
<feature type="transmembrane region" description="Helical" evidence="9">
    <location>
        <begin position="317"/>
        <end position="336"/>
    </location>
</feature>
<dbReference type="AlphaFoldDB" id="A0A1S9DVI7"/>
<evidence type="ECO:0000256" key="2">
    <source>
        <dbReference type="ARBA" id="ARBA00022692"/>
    </source>
</evidence>
<dbReference type="GO" id="GO:0008270">
    <property type="term" value="F:zinc ion binding"/>
    <property type="evidence" value="ECO:0007669"/>
    <property type="project" value="InterPro"/>
</dbReference>
<keyword evidence="4" id="KW-0805">Transcription regulation</keyword>
<feature type="transmembrane region" description="Helical" evidence="9">
    <location>
        <begin position="234"/>
        <end position="263"/>
    </location>
</feature>
<feature type="region of interest" description="Disordered" evidence="8">
    <location>
        <begin position="490"/>
        <end position="513"/>
    </location>
</feature>
<keyword evidence="3 9" id="KW-1133">Transmembrane helix</keyword>
<dbReference type="GO" id="GO:0003677">
    <property type="term" value="F:DNA binding"/>
    <property type="evidence" value="ECO:0007669"/>
    <property type="project" value="InterPro"/>
</dbReference>
<dbReference type="CDD" id="cd12148">
    <property type="entry name" value="fungal_TF_MHR"/>
    <property type="match status" value="1"/>
</dbReference>
<reference evidence="11 12" key="1">
    <citation type="submission" date="2016-10" db="EMBL/GenBank/DDBJ databases">
        <title>Genome sequencing of Aspergillus oryzae BCC7051.</title>
        <authorList>
            <person name="Thammarongtham C."/>
            <person name="Vorapreeda T."/>
            <person name="Nookaew I."/>
            <person name="Srisuk T."/>
            <person name="Land M."/>
            <person name="Jeennor S."/>
            <person name="Laoteng K."/>
        </authorList>
    </citation>
    <scope>NUCLEOTIDE SEQUENCE [LARGE SCALE GENOMIC DNA]</scope>
    <source>
        <strain evidence="11 12">BCC7051</strain>
    </source>
</reference>
<feature type="transmembrane region" description="Helical" evidence="9">
    <location>
        <begin position="357"/>
        <end position="377"/>
    </location>
</feature>
<dbReference type="GO" id="GO:0003700">
    <property type="term" value="F:DNA-binding transcription factor activity"/>
    <property type="evidence" value="ECO:0007669"/>
    <property type="project" value="InterPro"/>
</dbReference>
<comment type="caution">
    <text evidence="11">The sequence shown here is derived from an EMBL/GenBank/DDBJ whole genome shotgun (WGS) entry which is preliminary data.</text>
</comment>
<dbReference type="OrthoDB" id="40134at2759"/>
<dbReference type="Proteomes" id="UP000190312">
    <property type="component" value="Unassembled WGS sequence"/>
</dbReference>
<keyword evidence="5 9" id="KW-0472">Membrane</keyword>
<evidence type="ECO:0000313" key="11">
    <source>
        <dbReference type="EMBL" id="OOO13067.1"/>
    </source>
</evidence>
<evidence type="ECO:0000256" key="5">
    <source>
        <dbReference type="ARBA" id="ARBA00023136"/>
    </source>
</evidence>
<feature type="transmembrane region" description="Helical" evidence="9">
    <location>
        <begin position="430"/>
        <end position="451"/>
    </location>
</feature>
<dbReference type="InterPro" id="IPR013057">
    <property type="entry name" value="AA_transpt_TM"/>
</dbReference>
<evidence type="ECO:0000259" key="10">
    <source>
        <dbReference type="SMART" id="SM00906"/>
    </source>
</evidence>
<dbReference type="PANTHER" id="PTHR46910:SF1">
    <property type="entry name" value="MISCELLANEOUS ZN(II)2CYS6 TRANSCRIPTION FACTOR (EUROFUNG)-RELATED"/>
    <property type="match status" value="1"/>
</dbReference>
<dbReference type="SMART" id="SM00906">
    <property type="entry name" value="Fungal_trans"/>
    <property type="match status" value="1"/>
</dbReference>
<dbReference type="GO" id="GO:0006351">
    <property type="term" value="P:DNA-templated transcription"/>
    <property type="evidence" value="ECO:0007669"/>
    <property type="project" value="InterPro"/>
</dbReference>
<sequence length="1164" mass="128288">MTISLSQENKKCPETGNIALDGPQLGEASTEETERGESREIFELSQGGVEFRTVSWQRATVVFIKISFAMSILATPGALAALGSVGGSLCIIGFTTLNTYSAIILGDFRNKYPQCHMLPDMMAFTWGRIGRELVGIQVIIAQILISASGIVTTATGFNALSSHGTCTVTFALVSTILVTICSSIRMFSRLGWLTWIGFFTFLLAVFIFTGAVTQQDRPPAAPPTGDFDLGWTPIAYPSFVVGMLNVENIFISTAGSSMFLPVISEMRRPPDYRKACISAGFIVGAMYLSFSLVIYRWCGVWLSVPVFGSAGKLFKQISYGIAMPGLVIGVGIYQHVAAKYAFVRLLRDSKHLQANTWVHWLTWLGMNFILGAVAFVVAEAVPILDYLLALAGALCFAPFSLIFPALLWFHDHKDYKSGPRIQKVKYGLHAGIVILGLFMTVGGTYAVSISIKDAFSSGDIAQVFDCRDNSGSSVYIMSLESRILSMEAQLRAPSPPRTSEPVHQPADDPAVLPANVDTTDLVKLTMANSEKPDQNQGDLPLETLSSAPNMASLHTGSLAPARESPAEHQEGLLNSGTFVSKGDGQLGDGRESARSLTHLKPIPDEVRTLLVGHYFRVIHPIFPIIPEKDFREQLRRSGLGHDDDNSQLSFVMNALLAVAVSGLKSTHPISEDPCLRAYDLANLGHLFYSNATREILLFQSKEKLGLNSIIGHGLLSLYLAETGKAYEAWVTTGHAIRLYQGLDLSDDPIPSQDPHMQRGLWWCLYVLDRSLSTALLKPLAIDDTEYGLEDKFKAPTHDTDSETDFWFSVIVDFHIIMGRIYKTVRYIRKAARNSTPNLEDKIQADVRRHDEELGNYFTEKVLPWIKESPRDFEAIALQTVAISSYYASLILLHRVFLEKYTVAEPAMFLRCAEAASGCIKLTPRLIATVPGSHFLIQHGRALFASAKVLLHCIRLAWNPIFTAKALNDLEAAVGMLRNLSIQWPEIETYQTLVQEELKSIKAEFERRDKLSEALGRFGEGPSNITLCLDRLPDLDAHLLLPLSGTDLPRCHLRQQNHSHNSLFESTVQRGLPSTRIQHEGTGEPAAKRLRKGDDVHVDMGMMERPSMVQGRTSVAADEDNPLPVTRINSQLPILSPGTGSLSAESAGNDFMAFLWTDFDLIENQ</sequence>
<feature type="transmembrane region" description="Helical" evidence="9">
    <location>
        <begin position="61"/>
        <end position="79"/>
    </location>
</feature>
<evidence type="ECO:0000313" key="12">
    <source>
        <dbReference type="Proteomes" id="UP000190312"/>
    </source>
</evidence>
<feature type="region of interest" description="Disordered" evidence="8">
    <location>
        <begin position="1"/>
        <end position="36"/>
    </location>
</feature>
<evidence type="ECO:0000256" key="7">
    <source>
        <dbReference type="ARBA" id="ARBA00023242"/>
    </source>
</evidence>
<comment type="subcellular location">
    <subcellularLocation>
        <location evidence="1">Membrane</location>
    </subcellularLocation>
</comment>
<dbReference type="Pfam" id="PF01490">
    <property type="entry name" value="Aa_trans"/>
    <property type="match status" value="1"/>
</dbReference>
<keyword evidence="6" id="KW-0804">Transcription</keyword>
<name>A0A1S9DVI7_ASPOZ</name>
<feature type="transmembrane region" description="Helical" evidence="9">
    <location>
        <begin position="383"/>
        <end position="409"/>
    </location>
</feature>
<keyword evidence="7" id="KW-0539">Nucleus</keyword>
<evidence type="ECO:0000256" key="4">
    <source>
        <dbReference type="ARBA" id="ARBA00023015"/>
    </source>
</evidence>
<dbReference type="VEuPathDB" id="FungiDB:AO090010000413"/>
<feature type="transmembrane region" description="Helical" evidence="9">
    <location>
        <begin position="129"/>
        <end position="154"/>
    </location>
</feature>
<evidence type="ECO:0000256" key="6">
    <source>
        <dbReference type="ARBA" id="ARBA00023163"/>
    </source>
</evidence>
<dbReference type="InterPro" id="IPR007219">
    <property type="entry name" value="XnlR_reg_dom"/>
</dbReference>